<evidence type="ECO:0000256" key="1">
    <source>
        <dbReference type="ARBA" id="ARBA00023002"/>
    </source>
</evidence>
<reference evidence="4 5" key="1">
    <citation type="submission" date="2019-02" db="EMBL/GenBank/DDBJ databases">
        <title>Deep-cultivation of Planctomycetes and their phenomic and genomic characterization uncovers novel biology.</title>
        <authorList>
            <person name="Wiegand S."/>
            <person name="Jogler M."/>
            <person name="Boedeker C."/>
            <person name="Pinto D."/>
            <person name="Vollmers J."/>
            <person name="Rivas-Marin E."/>
            <person name="Kohn T."/>
            <person name="Peeters S.H."/>
            <person name="Heuer A."/>
            <person name="Rast P."/>
            <person name="Oberbeckmann S."/>
            <person name="Bunk B."/>
            <person name="Jeske O."/>
            <person name="Meyerdierks A."/>
            <person name="Storesund J.E."/>
            <person name="Kallscheuer N."/>
            <person name="Luecker S."/>
            <person name="Lage O.M."/>
            <person name="Pohl T."/>
            <person name="Merkel B.J."/>
            <person name="Hornburger P."/>
            <person name="Mueller R.-W."/>
            <person name="Bruemmer F."/>
            <person name="Labrenz M."/>
            <person name="Spormann A.M."/>
            <person name="Op den Camp H."/>
            <person name="Overmann J."/>
            <person name="Amann R."/>
            <person name="Jetten M.S.M."/>
            <person name="Mascher T."/>
            <person name="Medema M.H."/>
            <person name="Devos D.P."/>
            <person name="Kaster A.-K."/>
            <person name="Ovreas L."/>
            <person name="Rohde M."/>
            <person name="Galperin M.Y."/>
            <person name="Jogler C."/>
        </authorList>
    </citation>
    <scope>NUCLEOTIDE SEQUENCE [LARGE SCALE GENOMIC DNA]</scope>
    <source>
        <strain evidence="4 5">V22</strain>
    </source>
</reference>
<dbReference type="AlphaFoldDB" id="A0A517T4P1"/>
<feature type="domain" description="FAD-binding" evidence="3">
    <location>
        <begin position="3"/>
        <end position="310"/>
    </location>
</feature>
<dbReference type="PRINTS" id="PR00420">
    <property type="entry name" value="RNGMNOXGNASE"/>
</dbReference>
<dbReference type="GO" id="GO:0071949">
    <property type="term" value="F:FAD binding"/>
    <property type="evidence" value="ECO:0007669"/>
    <property type="project" value="InterPro"/>
</dbReference>
<dbReference type="InterPro" id="IPR002938">
    <property type="entry name" value="FAD-bd"/>
</dbReference>
<name>A0A517T4P1_9PLAN</name>
<dbReference type="PANTHER" id="PTHR13789">
    <property type="entry name" value="MONOOXYGENASE"/>
    <property type="match status" value="1"/>
</dbReference>
<dbReference type="Pfam" id="PF01494">
    <property type="entry name" value="FAD_binding_3"/>
    <property type="match status" value="1"/>
</dbReference>
<dbReference type="KEGG" id="chya:V22_05610"/>
<sequence length="393" mass="42537">MRIAVAGAGIAGTTIAWQLAGQGKHVTLFEQAPQCGPVGAGILLQPSGQFVLQQLGLLDAVRSSSPAIKSLHAQHQTGGTLVQLAYQKAAPEFHALGVLRGTLFQLLFEKCVSAGVEIREGNKIARYDQSENEVTLTTEDGQSTEPFDLLIVADGSRSRLREQSGLMKSAYEYPDAALWTIGKYSGASGCLLQIVGRCGRLIGMLPVGEGQCSFFWGLKRTEEPMTRTAGVEAWKQQVADFYPPAEEAVAHVTSMDEVMYGTYRDVRMKRVTTGRVAFIGDAAHASSPHLGQGMNLALEDATCLAALLEQHDDYATAFAAYESSRRNKTAFYSALTGLLTPYFQTPNRVLQFGRDLALPIMPHLPYIGRQMALTLSGVKTGWLSARLPSDPSH</sequence>
<dbReference type="PANTHER" id="PTHR13789:SF309">
    <property type="entry name" value="PUTATIVE (AFU_ORTHOLOGUE AFUA_6G14510)-RELATED"/>
    <property type="match status" value="1"/>
</dbReference>
<dbReference type="RefSeq" id="WP_145259591.1">
    <property type="nucleotide sequence ID" value="NZ_CP036316.1"/>
</dbReference>
<dbReference type="OrthoDB" id="9766816at2"/>
<dbReference type="GO" id="GO:0102099">
    <property type="term" value="F:FAD-dependent urate hydroxylase activity"/>
    <property type="evidence" value="ECO:0007669"/>
    <property type="project" value="UniProtKB-EC"/>
</dbReference>
<organism evidence="4 5">
    <name type="scientific">Calycomorphotria hydatis</name>
    <dbReference type="NCBI Taxonomy" id="2528027"/>
    <lineage>
        <taxon>Bacteria</taxon>
        <taxon>Pseudomonadati</taxon>
        <taxon>Planctomycetota</taxon>
        <taxon>Planctomycetia</taxon>
        <taxon>Planctomycetales</taxon>
        <taxon>Planctomycetaceae</taxon>
        <taxon>Calycomorphotria</taxon>
    </lineage>
</organism>
<proteinExistence type="predicted"/>
<keyword evidence="1 4" id="KW-0560">Oxidoreductase</keyword>
<dbReference type="EMBL" id="CP036316">
    <property type="protein sequence ID" value="QDT63340.1"/>
    <property type="molecule type" value="Genomic_DNA"/>
</dbReference>
<evidence type="ECO:0000256" key="2">
    <source>
        <dbReference type="ARBA" id="ARBA00023033"/>
    </source>
</evidence>
<accession>A0A517T4P1</accession>
<protein>
    <submittedName>
        <fullName evidence="4">FAD-dependent urate hydroxylase</fullName>
        <ecNumber evidence="4">1.14.13.113</ecNumber>
    </submittedName>
</protein>
<evidence type="ECO:0000313" key="4">
    <source>
        <dbReference type="EMBL" id="QDT63340.1"/>
    </source>
</evidence>
<dbReference type="InterPro" id="IPR050493">
    <property type="entry name" value="FAD-dep_Monooxygenase_BioMet"/>
</dbReference>
<dbReference type="Proteomes" id="UP000319976">
    <property type="component" value="Chromosome"/>
</dbReference>
<dbReference type="InterPro" id="IPR036188">
    <property type="entry name" value="FAD/NAD-bd_sf"/>
</dbReference>
<gene>
    <name evidence="4" type="primary">hpxO</name>
    <name evidence="4" type="ORF">V22_05610</name>
</gene>
<dbReference type="SUPFAM" id="SSF51905">
    <property type="entry name" value="FAD/NAD(P)-binding domain"/>
    <property type="match status" value="1"/>
</dbReference>
<dbReference type="Gene3D" id="3.50.50.60">
    <property type="entry name" value="FAD/NAD(P)-binding domain"/>
    <property type="match status" value="1"/>
</dbReference>
<keyword evidence="5" id="KW-1185">Reference proteome</keyword>
<evidence type="ECO:0000313" key="5">
    <source>
        <dbReference type="Proteomes" id="UP000319976"/>
    </source>
</evidence>
<dbReference type="Gene3D" id="3.30.9.10">
    <property type="entry name" value="D-Amino Acid Oxidase, subunit A, domain 2"/>
    <property type="match status" value="1"/>
</dbReference>
<dbReference type="EC" id="1.14.13.113" evidence="4"/>
<keyword evidence="2" id="KW-0503">Monooxygenase</keyword>
<evidence type="ECO:0000259" key="3">
    <source>
        <dbReference type="Pfam" id="PF01494"/>
    </source>
</evidence>